<dbReference type="PANTHER" id="PTHR12732">
    <property type="entry name" value="UNCHARACTERIZED PROTEASOME COMPONENT REGION PCI-CONTAINING"/>
    <property type="match status" value="1"/>
</dbReference>
<dbReference type="OrthoDB" id="10252687at2759"/>
<evidence type="ECO:0000313" key="4">
    <source>
        <dbReference type="Proteomes" id="UP000697127"/>
    </source>
</evidence>
<reference evidence="3" key="1">
    <citation type="submission" date="2020-11" db="EMBL/GenBank/DDBJ databases">
        <title>Kefir isolates.</title>
        <authorList>
            <person name="Marcisauskas S."/>
            <person name="Kim Y."/>
            <person name="Blasche S."/>
        </authorList>
    </citation>
    <scope>NUCLEOTIDE SEQUENCE</scope>
    <source>
        <strain evidence="3">Olga-1</strain>
    </source>
</reference>
<dbReference type="InterPro" id="IPR036388">
    <property type="entry name" value="WH-like_DNA-bd_sf"/>
</dbReference>
<evidence type="ECO:0000259" key="2">
    <source>
        <dbReference type="Pfam" id="PF01399"/>
    </source>
</evidence>
<accession>A0A9P7BG74</accession>
<dbReference type="AlphaFoldDB" id="A0A9P7BG74"/>
<comment type="similarity">
    <text evidence="1">Belongs to the CSN12 family.</text>
</comment>
<proteinExistence type="inferred from homology"/>
<dbReference type="Proteomes" id="UP000697127">
    <property type="component" value="Unassembled WGS sequence"/>
</dbReference>
<feature type="domain" description="PCI" evidence="2">
    <location>
        <begin position="324"/>
        <end position="426"/>
    </location>
</feature>
<evidence type="ECO:0000256" key="1">
    <source>
        <dbReference type="ARBA" id="ARBA00025771"/>
    </source>
</evidence>
<gene>
    <name evidence="3" type="primary">CSN12</name>
    <name evidence="3" type="ORF">C6P40_004662</name>
</gene>
<protein>
    <submittedName>
        <fullName evidence="3">COP9 signalosome (CSN) subunit</fullName>
    </submittedName>
</protein>
<dbReference type="Pfam" id="PF01399">
    <property type="entry name" value="PCI"/>
    <property type="match status" value="1"/>
</dbReference>
<comment type="caution">
    <text evidence="3">The sequence shown here is derived from an EMBL/GenBank/DDBJ whole genome shotgun (WGS) entry which is preliminary data.</text>
</comment>
<organism evidence="3 4">
    <name type="scientific">Pichia californica</name>
    <dbReference type="NCBI Taxonomy" id="460514"/>
    <lineage>
        <taxon>Eukaryota</taxon>
        <taxon>Fungi</taxon>
        <taxon>Dikarya</taxon>
        <taxon>Ascomycota</taxon>
        <taxon>Saccharomycotina</taxon>
        <taxon>Pichiomycetes</taxon>
        <taxon>Pichiales</taxon>
        <taxon>Pichiaceae</taxon>
        <taxon>Pichia</taxon>
    </lineage>
</organism>
<dbReference type="SMART" id="SM00753">
    <property type="entry name" value="PAM"/>
    <property type="match status" value="1"/>
</dbReference>
<keyword evidence="4" id="KW-1185">Reference proteome</keyword>
<dbReference type="Gene3D" id="1.10.10.10">
    <property type="entry name" value="Winged helix-like DNA-binding domain superfamily/Winged helix DNA-binding domain"/>
    <property type="match status" value="1"/>
</dbReference>
<sequence>MIWEQLLDELCTAVKYHDTLKLAVFLLKIIEQQDMEEFELEKTKLDFTLIQSSLEDAERGNKSHHGDDSSSEYFQQFFLICMDLLVSLKLKNIDNQIKYEIDLINLLSKRLLDDPSFYLTPIIIVAKNLRRTVFKAHPPTDEIYSIDSQSNIIVDNFTNSIQRPFKLLISNKSDNKINISAIHIFASHLFSIYFKYNKLNAVINLYKVLSNTILSDTSTSNNRIDYTPLLNTQSIFDYFIGLALLIQSNYEKSYNYFKSSYENKHSKSFNLKILFYLLPLNYLISKKLPTNAFFEKFPDLKLLESLYKCVKMLDLNEYNVNLEKFKFILLKFKVFSIYIKFQTLIQSSIVKTTYEIYRQNLSLEELDKAHIVPISIFTTGMNVMRSSNISPIRTDEATECLLCRLIATGHIKGYLSHAKQVIVLSKSVPFPQ</sequence>
<dbReference type="EMBL" id="PUHW01000067">
    <property type="protein sequence ID" value="KAG0689671.1"/>
    <property type="molecule type" value="Genomic_DNA"/>
</dbReference>
<evidence type="ECO:0000313" key="3">
    <source>
        <dbReference type="EMBL" id="KAG0689671.1"/>
    </source>
</evidence>
<dbReference type="GO" id="GO:0003690">
    <property type="term" value="F:double-stranded DNA binding"/>
    <property type="evidence" value="ECO:0007669"/>
    <property type="project" value="InterPro"/>
</dbReference>
<dbReference type="PANTHER" id="PTHR12732:SF0">
    <property type="entry name" value="PCI DOMAIN-CONTAINING PROTEIN 2"/>
    <property type="match status" value="1"/>
</dbReference>
<dbReference type="InterPro" id="IPR045114">
    <property type="entry name" value="Csn12-like"/>
</dbReference>
<dbReference type="GO" id="GO:0003723">
    <property type="term" value="F:RNA binding"/>
    <property type="evidence" value="ECO:0007669"/>
    <property type="project" value="InterPro"/>
</dbReference>
<dbReference type="InterPro" id="IPR000717">
    <property type="entry name" value="PCI_dom"/>
</dbReference>
<name>A0A9P7BG74_9ASCO</name>